<dbReference type="Proteomes" id="UP000655751">
    <property type="component" value="Unassembled WGS sequence"/>
</dbReference>
<feature type="domain" description="2,4-diaminopentanoate dehydrogenase C-terminal" evidence="1">
    <location>
        <begin position="142"/>
        <end position="352"/>
    </location>
</feature>
<dbReference type="InterPro" id="IPR045760">
    <property type="entry name" value="DAP_DH_C"/>
</dbReference>
<dbReference type="RefSeq" id="WP_196148621.1">
    <property type="nucleotide sequence ID" value="NZ_JADMLG010000003.1"/>
</dbReference>
<evidence type="ECO:0000313" key="2">
    <source>
        <dbReference type="EMBL" id="MBH0776265.1"/>
    </source>
</evidence>
<protein>
    <submittedName>
        <fullName evidence="2">Dihydrodipicolinate reductase</fullName>
    </submittedName>
</protein>
<dbReference type="SUPFAM" id="SSF51735">
    <property type="entry name" value="NAD(P)-binding Rossmann-fold domains"/>
    <property type="match status" value="1"/>
</dbReference>
<gene>
    <name evidence="2" type="ORF">IT779_08220</name>
</gene>
<organism evidence="2 3">
    <name type="scientific">Nocardia bovistercoris</name>
    <dbReference type="NCBI Taxonomy" id="2785916"/>
    <lineage>
        <taxon>Bacteria</taxon>
        <taxon>Bacillati</taxon>
        <taxon>Actinomycetota</taxon>
        <taxon>Actinomycetes</taxon>
        <taxon>Mycobacteriales</taxon>
        <taxon>Nocardiaceae</taxon>
        <taxon>Nocardia</taxon>
    </lineage>
</organism>
<keyword evidence="3" id="KW-1185">Reference proteome</keyword>
<name>A0A931I9C7_9NOCA</name>
<dbReference type="Gene3D" id="3.40.50.720">
    <property type="entry name" value="NAD(P)-binding Rossmann-like Domain"/>
    <property type="match status" value="1"/>
</dbReference>
<comment type="caution">
    <text evidence="2">The sequence shown here is derived from an EMBL/GenBank/DDBJ whole genome shotgun (WGS) entry which is preliminary data.</text>
</comment>
<proteinExistence type="predicted"/>
<reference evidence="2" key="1">
    <citation type="submission" date="2020-11" db="EMBL/GenBank/DDBJ databases">
        <title>Nocardia NEAU-351.nov., a novel actinomycete isolated from the cow dung.</title>
        <authorList>
            <person name="Zhang X."/>
        </authorList>
    </citation>
    <scope>NUCLEOTIDE SEQUENCE</scope>
    <source>
        <strain evidence="2">NEAU-351</strain>
    </source>
</reference>
<dbReference type="Pfam" id="PF19328">
    <property type="entry name" value="DAP_DH_C"/>
    <property type="match status" value="1"/>
</dbReference>
<evidence type="ECO:0000259" key="1">
    <source>
        <dbReference type="Pfam" id="PF19328"/>
    </source>
</evidence>
<sequence length="355" mass="37934">MADNVEQSRYRVVQWTTGNVGKQSVSAVVAHPELELVGCYAWSPDKVGRDAGELSDIEPVGVLATDDVAALLALKPDCVVYNPMWIDVDELVRILESGVNVVTTAAFVTGHSLGADKRARIVDACERGGSTIFGSGINPGFVDLLAIVAAGAVDRIDKITVVEEADISGYDSPATELPVGFARPIDDPELPAMTASATEVFIDAVHLIGAAIGVEFDEVVCEPEYARTTHDVDLGSWRIDAGCVAGIRTSWHGKVDGRSVVELRTVWRKGQTLEPDWPIDTGHRVIVDGCPNITLRMDVTPPPDFVGTTLSDFMRLPMILTAMPAITAIPNVVAAAPGILTYADTLPLPKARITR</sequence>
<dbReference type="CDD" id="cd24146">
    <property type="entry name" value="nat-AmDH_N_like"/>
    <property type="match status" value="1"/>
</dbReference>
<evidence type="ECO:0000313" key="3">
    <source>
        <dbReference type="Proteomes" id="UP000655751"/>
    </source>
</evidence>
<dbReference type="InterPro" id="IPR036291">
    <property type="entry name" value="NAD(P)-bd_dom_sf"/>
</dbReference>
<accession>A0A931I9C7</accession>
<dbReference type="EMBL" id="JADMLG010000003">
    <property type="protein sequence ID" value="MBH0776265.1"/>
    <property type="molecule type" value="Genomic_DNA"/>
</dbReference>
<dbReference type="AlphaFoldDB" id="A0A931I9C7"/>